<proteinExistence type="predicted"/>
<evidence type="ECO:0000313" key="1">
    <source>
        <dbReference type="EMBL" id="MPC61854.1"/>
    </source>
</evidence>
<reference evidence="1 2" key="1">
    <citation type="submission" date="2019-05" db="EMBL/GenBank/DDBJ databases">
        <title>Another draft genome of Portunus trituberculatus and its Hox gene families provides insights of decapod evolution.</title>
        <authorList>
            <person name="Jeong J.-H."/>
            <person name="Song I."/>
            <person name="Kim S."/>
            <person name="Choi T."/>
            <person name="Kim D."/>
            <person name="Ryu S."/>
            <person name="Kim W."/>
        </authorList>
    </citation>
    <scope>NUCLEOTIDE SEQUENCE [LARGE SCALE GENOMIC DNA]</scope>
    <source>
        <tissue evidence="1">Muscle</tissue>
    </source>
</reference>
<sequence length="141" mass="15056">MITQDTRKSLISRCKEIGGWERGGCQEGRVETWLHTAHLPAVHTTLQATIYDFDYCIACTGALKLSLTSPKSINHQPPTCLVDVEHHASVDPASAAAAPPVIAPLVRASSRAPATMEHADLRASAKPPVAVARTVSAVRAR</sequence>
<comment type="caution">
    <text evidence="1">The sequence shown here is derived from an EMBL/GenBank/DDBJ whole genome shotgun (WGS) entry which is preliminary data.</text>
</comment>
<keyword evidence="2" id="KW-1185">Reference proteome</keyword>
<dbReference type="EMBL" id="VSRR010019017">
    <property type="protein sequence ID" value="MPC61854.1"/>
    <property type="molecule type" value="Genomic_DNA"/>
</dbReference>
<protein>
    <submittedName>
        <fullName evidence="1">Uncharacterized protein</fullName>
    </submittedName>
</protein>
<accession>A0A5B7GYZ2</accession>
<gene>
    <name evidence="1" type="ORF">E2C01_055931</name>
</gene>
<name>A0A5B7GYZ2_PORTR</name>
<dbReference type="Proteomes" id="UP000324222">
    <property type="component" value="Unassembled WGS sequence"/>
</dbReference>
<dbReference type="AlphaFoldDB" id="A0A5B7GYZ2"/>
<organism evidence="1 2">
    <name type="scientific">Portunus trituberculatus</name>
    <name type="common">Swimming crab</name>
    <name type="synonym">Neptunus trituberculatus</name>
    <dbReference type="NCBI Taxonomy" id="210409"/>
    <lineage>
        <taxon>Eukaryota</taxon>
        <taxon>Metazoa</taxon>
        <taxon>Ecdysozoa</taxon>
        <taxon>Arthropoda</taxon>
        <taxon>Crustacea</taxon>
        <taxon>Multicrustacea</taxon>
        <taxon>Malacostraca</taxon>
        <taxon>Eumalacostraca</taxon>
        <taxon>Eucarida</taxon>
        <taxon>Decapoda</taxon>
        <taxon>Pleocyemata</taxon>
        <taxon>Brachyura</taxon>
        <taxon>Eubrachyura</taxon>
        <taxon>Portunoidea</taxon>
        <taxon>Portunidae</taxon>
        <taxon>Portuninae</taxon>
        <taxon>Portunus</taxon>
    </lineage>
</organism>
<evidence type="ECO:0000313" key="2">
    <source>
        <dbReference type="Proteomes" id="UP000324222"/>
    </source>
</evidence>